<keyword evidence="4" id="KW-1185">Reference proteome</keyword>
<dbReference type="InterPro" id="IPR027417">
    <property type="entry name" value="P-loop_NTPase"/>
</dbReference>
<name>A0ABR3J974_9AGAR</name>
<organism evidence="3 4">
    <name type="scientific">Hohenbuehelia grisea</name>
    <dbReference type="NCBI Taxonomy" id="104357"/>
    <lineage>
        <taxon>Eukaryota</taxon>
        <taxon>Fungi</taxon>
        <taxon>Dikarya</taxon>
        <taxon>Basidiomycota</taxon>
        <taxon>Agaricomycotina</taxon>
        <taxon>Agaricomycetes</taxon>
        <taxon>Agaricomycetidae</taxon>
        <taxon>Agaricales</taxon>
        <taxon>Pleurotineae</taxon>
        <taxon>Pleurotaceae</taxon>
        <taxon>Hohenbuehelia</taxon>
    </lineage>
</organism>
<proteinExistence type="predicted"/>
<accession>A0ABR3J974</accession>
<sequence length="474" mass="53449">MDNDGVALMQPRFQFNALIARTIQTIQHSSSPILFIFDGLDEFESTIASYQSIMRLFIHNLASLSPNVRVFVTSRPEPYIGGLLMATPATNLKVYNLDDHKEDQQADIATYLLQRLTVIPEELGICLECDHGTGWFSKDELGRLAFRAGQSFVYASTAIRLIADPVARDPRAQLSMLLDAPSHPSSELDQLYLLVLERAFPQGTDDTTLARLRSISASIGLSYIPGDKSLEVHAGIVGLSLIDVQKCLVHLQSVISLRLGIATYHHRSFFNFLIDPTGRVDPRFLIDKEHYEVTFARRCVEILETFWSPVLDEASVSRPDFESLYDWESGDEVTSHACENWILFIFQVNPGNESLLALVMAFLGSNAFVGWLFTSWNSGVSVMKDLVLVCLWNCSLKGPILAAIRRYPHVWEACQRDTWFFYFDSDVGMDGDMSESFIQDVNDSTPWAKKCRLAKGACELCHELRENQLSLARW</sequence>
<comment type="caution">
    <text evidence="3">The sequence shown here is derived from an EMBL/GenBank/DDBJ whole genome shotgun (WGS) entry which is preliminary data.</text>
</comment>
<evidence type="ECO:0000313" key="4">
    <source>
        <dbReference type="Proteomes" id="UP001556367"/>
    </source>
</evidence>
<dbReference type="InterPro" id="IPR056884">
    <property type="entry name" value="NPHP3-like_N"/>
</dbReference>
<dbReference type="PANTHER" id="PTHR10039:SF14">
    <property type="entry name" value="NACHT DOMAIN-CONTAINING PROTEIN"/>
    <property type="match status" value="1"/>
</dbReference>
<evidence type="ECO:0000313" key="3">
    <source>
        <dbReference type="EMBL" id="KAL0951836.1"/>
    </source>
</evidence>
<dbReference type="PANTHER" id="PTHR10039">
    <property type="entry name" value="AMELOGENIN"/>
    <property type="match status" value="1"/>
</dbReference>
<feature type="domain" description="Nephrocystin 3-like N-terminal" evidence="2">
    <location>
        <begin position="11"/>
        <end position="75"/>
    </location>
</feature>
<dbReference type="Proteomes" id="UP001556367">
    <property type="component" value="Unassembled WGS sequence"/>
</dbReference>
<dbReference type="EMBL" id="JASNQZ010000011">
    <property type="protein sequence ID" value="KAL0951836.1"/>
    <property type="molecule type" value="Genomic_DNA"/>
</dbReference>
<evidence type="ECO:0000259" key="2">
    <source>
        <dbReference type="Pfam" id="PF24883"/>
    </source>
</evidence>
<protein>
    <recommendedName>
        <fullName evidence="2">Nephrocystin 3-like N-terminal domain-containing protein</fullName>
    </recommendedName>
</protein>
<keyword evidence="1" id="KW-0677">Repeat</keyword>
<gene>
    <name evidence="3" type="ORF">HGRIS_008497</name>
</gene>
<dbReference type="Pfam" id="PF24883">
    <property type="entry name" value="NPHP3_N"/>
    <property type="match status" value="1"/>
</dbReference>
<dbReference type="Gene3D" id="3.40.50.300">
    <property type="entry name" value="P-loop containing nucleotide triphosphate hydrolases"/>
    <property type="match status" value="1"/>
</dbReference>
<reference evidence="4" key="1">
    <citation type="submission" date="2024-06" db="EMBL/GenBank/DDBJ databases">
        <title>Multi-omics analyses provide insights into the biosynthesis of the anticancer antibiotic pleurotin in Hohenbuehelia grisea.</title>
        <authorList>
            <person name="Weaver J.A."/>
            <person name="Alberti F."/>
        </authorList>
    </citation>
    <scope>NUCLEOTIDE SEQUENCE [LARGE SCALE GENOMIC DNA]</scope>
    <source>
        <strain evidence="4">T-177</strain>
    </source>
</reference>
<evidence type="ECO:0000256" key="1">
    <source>
        <dbReference type="ARBA" id="ARBA00022737"/>
    </source>
</evidence>